<feature type="transmembrane region" description="Helical" evidence="9">
    <location>
        <begin position="361"/>
        <end position="385"/>
    </location>
</feature>
<evidence type="ECO:0000313" key="11">
    <source>
        <dbReference type="EMBL" id="MVA76737.1"/>
    </source>
</evidence>
<dbReference type="PANTHER" id="PTHR43289:SF6">
    <property type="entry name" value="SERINE_THREONINE-PROTEIN KINASE NEKL-3"/>
    <property type="match status" value="1"/>
</dbReference>
<keyword evidence="3" id="KW-0808">Transferase</keyword>
<keyword evidence="9" id="KW-0472">Membrane</keyword>
<feature type="binding site" evidence="7">
    <location>
        <position position="36"/>
    </location>
    <ligand>
        <name>ATP</name>
        <dbReference type="ChEBI" id="CHEBI:30616"/>
    </ligand>
</feature>
<keyword evidence="2" id="KW-0723">Serine/threonine-protein kinase</keyword>
<dbReference type="GO" id="GO:0005524">
    <property type="term" value="F:ATP binding"/>
    <property type="evidence" value="ECO:0007669"/>
    <property type="project" value="UniProtKB-UniRule"/>
</dbReference>
<evidence type="ECO:0000256" key="3">
    <source>
        <dbReference type="ARBA" id="ARBA00022679"/>
    </source>
</evidence>
<keyword evidence="6 7" id="KW-0067">ATP-binding</keyword>
<reference evidence="11 12" key="1">
    <citation type="submission" date="2019-12" db="EMBL/GenBank/DDBJ databases">
        <title>Auraticoccus cholistani sp. nov., an actinomycete isolated from soil of Cholistan desert.</title>
        <authorList>
            <person name="Cheema M.T."/>
        </authorList>
    </citation>
    <scope>NUCLEOTIDE SEQUENCE [LARGE SCALE GENOMIC DNA]</scope>
    <source>
        <strain evidence="11 12">F435</strain>
    </source>
</reference>
<evidence type="ECO:0000256" key="7">
    <source>
        <dbReference type="PROSITE-ProRule" id="PRU10141"/>
    </source>
</evidence>
<dbReference type="Gene3D" id="3.30.200.20">
    <property type="entry name" value="Phosphorylase Kinase, domain 1"/>
    <property type="match status" value="1"/>
</dbReference>
<dbReference type="SUPFAM" id="SSF56112">
    <property type="entry name" value="Protein kinase-like (PK-like)"/>
    <property type="match status" value="1"/>
</dbReference>
<dbReference type="Pfam" id="PF00069">
    <property type="entry name" value="Pkinase"/>
    <property type="match status" value="1"/>
</dbReference>
<dbReference type="InterPro" id="IPR000719">
    <property type="entry name" value="Prot_kinase_dom"/>
</dbReference>
<protein>
    <recommendedName>
        <fullName evidence="1">non-specific serine/threonine protein kinase</fullName>
        <ecNumber evidence="1">2.7.11.1</ecNumber>
    </recommendedName>
</protein>
<comment type="caution">
    <text evidence="11">The sequence shown here is derived from an EMBL/GenBank/DDBJ whole genome shotgun (WGS) entry which is preliminary data.</text>
</comment>
<dbReference type="CDD" id="cd14014">
    <property type="entry name" value="STKc_PknB_like"/>
    <property type="match status" value="1"/>
</dbReference>
<dbReference type="InterPro" id="IPR017441">
    <property type="entry name" value="Protein_kinase_ATP_BS"/>
</dbReference>
<dbReference type="GO" id="GO:0004674">
    <property type="term" value="F:protein serine/threonine kinase activity"/>
    <property type="evidence" value="ECO:0007669"/>
    <property type="project" value="UniProtKB-KW"/>
</dbReference>
<dbReference type="AlphaFoldDB" id="A0A6A9UYP3"/>
<evidence type="ECO:0000256" key="4">
    <source>
        <dbReference type="ARBA" id="ARBA00022741"/>
    </source>
</evidence>
<evidence type="ECO:0000256" key="9">
    <source>
        <dbReference type="SAM" id="Phobius"/>
    </source>
</evidence>
<evidence type="ECO:0000256" key="2">
    <source>
        <dbReference type="ARBA" id="ARBA00022527"/>
    </source>
</evidence>
<dbReference type="PROSITE" id="PS00107">
    <property type="entry name" value="PROTEIN_KINASE_ATP"/>
    <property type="match status" value="1"/>
</dbReference>
<evidence type="ECO:0000256" key="1">
    <source>
        <dbReference type="ARBA" id="ARBA00012513"/>
    </source>
</evidence>
<keyword evidence="9" id="KW-0812">Transmembrane</keyword>
<feature type="compositionally biased region" description="Low complexity" evidence="8">
    <location>
        <begin position="300"/>
        <end position="313"/>
    </location>
</feature>
<dbReference type="PANTHER" id="PTHR43289">
    <property type="entry name" value="MITOGEN-ACTIVATED PROTEIN KINASE KINASE KINASE 20-RELATED"/>
    <property type="match status" value="1"/>
</dbReference>
<dbReference type="EC" id="2.7.11.1" evidence="1"/>
<dbReference type="Proteomes" id="UP000435304">
    <property type="component" value="Unassembled WGS sequence"/>
</dbReference>
<organism evidence="11 12">
    <name type="scientific">Auraticoccus cholistanensis</name>
    <dbReference type="NCBI Taxonomy" id="2656650"/>
    <lineage>
        <taxon>Bacteria</taxon>
        <taxon>Bacillati</taxon>
        <taxon>Actinomycetota</taxon>
        <taxon>Actinomycetes</taxon>
        <taxon>Propionibacteriales</taxon>
        <taxon>Propionibacteriaceae</taxon>
        <taxon>Auraticoccus</taxon>
    </lineage>
</organism>
<dbReference type="Gene3D" id="1.10.510.10">
    <property type="entry name" value="Transferase(Phosphotransferase) domain 1"/>
    <property type="match status" value="1"/>
</dbReference>
<dbReference type="InterPro" id="IPR011009">
    <property type="entry name" value="Kinase-like_dom_sf"/>
</dbReference>
<evidence type="ECO:0000259" key="10">
    <source>
        <dbReference type="PROSITE" id="PS50011"/>
    </source>
</evidence>
<keyword evidence="9" id="KW-1133">Transmembrane helix</keyword>
<sequence>MDRIGRYVLSRRLGAGSFATVWQGRDEELDVDVAVKVLADNWAANEDVRARFLSEARLMRRIRDPRIVRVYDIGTLPDGRPYFVMDYAAGGSLEDVRRRRVAPTLALHLAAEAARCLHVLHEHDVIHRDVTPGNLLLDGDPLTGGHVLLADLGVAKEMVAEMASTMTAGTPAHMALEQATGNGALDRRADVYSLASVCFTLLTGEPPFPVRTLADLMARDPHAAPPPVAASVGAPPELDHLLAAALSPVPGRRPPTAQVLADELDALVARMGGVQRTTRPPVARDDATVLRPSGPGWSLPPTTTRPQPAATAPFYPPTPLPAGSPGSVPPHHPGTPATLPPRPQPHPVGFAPVPAAPRRSWGFPTFVAVVSVLAFVLALSVTVSLG</sequence>
<dbReference type="PROSITE" id="PS00109">
    <property type="entry name" value="PROTEIN_KINASE_TYR"/>
    <property type="match status" value="1"/>
</dbReference>
<evidence type="ECO:0000313" key="12">
    <source>
        <dbReference type="Proteomes" id="UP000435304"/>
    </source>
</evidence>
<gene>
    <name evidence="11" type="ORF">GC722_11985</name>
</gene>
<accession>A0A6A9UYP3</accession>
<feature type="region of interest" description="Disordered" evidence="8">
    <location>
        <begin position="275"/>
        <end position="351"/>
    </location>
</feature>
<keyword evidence="5 11" id="KW-0418">Kinase</keyword>
<dbReference type="RefSeq" id="WP_156610384.1">
    <property type="nucleotide sequence ID" value="NZ_WPCU01000007.1"/>
</dbReference>
<keyword evidence="12" id="KW-1185">Reference proteome</keyword>
<feature type="domain" description="Protein kinase" evidence="10">
    <location>
        <begin position="7"/>
        <end position="268"/>
    </location>
</feature>
<name>A0A6A9UYP3_9ACTN</name>
<dbReference type="PROSITE" id="PS50011">
    <property type="entry name" value="PROTEIN_KINASE_DOM"/>
    <property type="match status" value="1"/>
</dbReference>
<dbReference type="InterPro" id="IPR008266">
    <property type="entry name" value="Tyr_kinase_AS"/>
</dbReference>
<evidence type="ECO:0000256" key="6">
    <source>
        <dbReference type="ARBA" id="ARBA00022840"/>
    </source>
</evidence>
<feature type="compositionally biased region" description="Pro residues" evidence="8">
    <location>
        <begin position="314"/>
        <end position="346"/>
    </location>
</feature>
<keyword evidence="4 7" id="KW-0547">Nucleotide-binding</keyword>
<proteinExistence type="predicted"/>
<evidence type="ECO:0000256" key="5">
    <source>
        <dbReference type="ARBA" id="ARBA00022777"/>
    </source>
</evidence>
<dbReference type="EMBL" id="WPCU01000007">
    <property type="protein sequence ID" value="MVA76737.1"/>
    <property type="molecule type" value="Genomic_DNA"/>
</dbReference>
<evidence type="ECO:0000256" key="8">
    <source>
        <dbReference type="SAM" id="MobiDB-lite"/>
    </source>
</evidence>